<gene>
    <name evidence="2" type="ORF">SAMD00020551_3345</name>
</gene>
<evidence type="ECO:0000256" key="1">
    <source>
        <dbReference type="SAM" id="Phobius"/>
    </source>
</evidence>
<keyword evidence="1" id="KW-0812">Transmembrane</keyword>
<proteinExistence type="predicted"/>
<evidence type="ECO:0000313" key="2">
    <source>
        <dbReference type="EMBL" id="GAM15189.1"/>
    </source>
</evidence>
<feature type="transmembrane region" description="Helical" evidence="1">
    <location>
        <begin position="165"/>
        <end position="183"/>
    </location>
</feature>
<accession>A0A0A8X7C1</accession>
<evidence type="ECO:0000313" key="3">
    <source>
        <dbReference type="Proteomes" id="UP000031014"/>
    </source>
</evidence>
<name>A0A0A8X7C1_MESS1</name>
<reference evidence="2 3" key="1">
    <citation type="submission" date="2013-06" db="EMBL/GenBank/DDBJ databases">
        <title>Whole genome shotgun sequence of Bacillus selenatarsenatis SF-1.</title>
        <authorList>
            <person name="Kuroda M."/>
            <person name="Sei K."/>
            <person name="Yamashita M."/>
            <person name="Ike M."/>
        </authorList>
    </citation>
    <scope>NUCLEOTIDE SEQUENCE [LARGE SCALE GENOMIC DNA]</scope>
    <source>
        <strain evidence="2 3">SF-1</strain>
    </source>
</reference>
<dbReference type="STRING" id="1321606.SAMD00020551_3345"/>
<keyword evidence="1" id="KW-1133">Transmembrane helix</keyword>
<dbReference type="EMBL" id="BASE01000076">
    <property type="protein sequence ID" value="GAM15189.1"/>
    <property type="molecule type" value="Genomic_DNA"/>
</dbReference>
<evidence type="ECO:0008006" key="4">
    <source>
        <dbReference type="Google" id="ProtNLM"/>
    </source>
</evidence>
<feature type="transmembrane region" description="Helical" evidence="1">
    <location>
        <begin position="125"/>
        <end position="153"/>
    </location>
</feature>
<dbReference type="PANTHER" id="PTHR40040:SF1">
    <property type="entry name" value="MEMBRANE PROTEIN"/>
    <property type="match status" value="1"/>
</dbReference>
<dbReference type="AlphaFoldDB" id="A0A0A8X7C1"/>
<comment type="caution">
    <text evidence="2">The sequence shown here is derived from an EMBL/GenBank/DDBJ whole genome shotgun (WGS) entry which is preliminary data.</text>
</comment>
<keyword evidence="1" id="KW-0472">Membrane</keyword>
<dbReference type="Proteomes" id="UP000031014">
    <property type="component" value="Unassembled WGS sequence"/>
</dbReference>
<protein>
    <recommendedName>
        <fullName evidence="4">DUF4190 domain-containing protein</fullName>
    </recommendedName>
</protein>
<keyword evidence="3" id="KW-1185">Reference proteome</keyword>
<dbReference type="PANTHER" id="PTHR40040">
    <property type="entry name" value="SMALL HYDROPHOBIC PROTEIN-RELATED"/>
    <property type="match status" value="1"/>
</dbReference>
<sequence>MADQERKQRGTEYITEPKQDVITIRDARDEIYQEETATELYSPARDEHYQEMTAIAGPEREEHYQEMTAIAGPGRDEHYQEMTAIGRPGRKEQYQEETAAEIAAPAPPAITRRSEEESTTGGRGLAFSALALSILSLFILPVLFGAAGIVLGFMARRRGSAIGSWAIGIGTISILVGIFILPFF</sequence>
<organism evidence="2 3">
    <name type="scientific">Mesobacillus selenatarsenatis (strain DSM 18680 / JCM 14380 / FERM P-15431 / SF-1)</name>
    <dbReference type="NCBI Taxonomy" id="1321606"/>
    <lineage>
        <taxon>Bacteria</taxon>
        <taxon>Bacillati</taxon>
        <taxon>Bacillota</taxon>
        <taxon>Bacilli</taxon>
        <taxon>Bacillales</taxon>
        <taxon>Bacillaceae</taxon>
        <taxon>Mesobacillus</taxon>
    </lineage>
</organism>
<dbReference type="InterPro" id="IPR055338">
    <property type="entry name" value="YqfX-like"/>
</dbReference>